<evidence type="ECO:0000256" key="4">
    <source>
        <dbReference type="ARBA" id="ARBA00022982"/>
    </source>
</evidence>
<feature type="binding site" description="covalent" evidence="6">
    <location>
        <position position="657"/>
    </location>
    <ligand>
        <name>heme c</name>
        <dbReference type="ChEBI" id="CHEBI:61717"/>
    </ligand>
</feature>
<comment type="PTM">
    <text evidence="6">Binds 1 heme c group covalently per subunit.</text>
</comment>
<evidence type="ECO:0000256" key="2">
    <source>
        <dbReference type="ARBA" id="ARBA00022617"/>
    </source>
</evidence>
<dbReference type="GO" id="GO:0005506">
    <property type="term" value="F:iron ion binding"/>
    <property type="evidence" value="ECO:0007669"/>
    <property type="project" value="InterPro"/>
</dbReference>
<dbReference type="GO" id="GO:0030246">
    <property type="term" value="F:carbohydrate binding"/>
    <property type="evidence" value="ECO:0007669"/>
    <property type="project" value="InterPro"/>
</dbReference>
<reference evidence="11 12" key="1">
    <citation type="submission" date="2016-07" db="EMBL/GenBank/DDBJ databases">
        <title>Genomic analysis of zinc-resistant bacterium Mucilaginibacter pedocola TBZ30.</title>
        <authorList>
            <person name="Huang J."/>
            <person name="Tang J."/>
        </authorList>
    </citation>
    <scope>NUCLEOTIDE SEQUENCE [LARGE SCALE GENOMIC DNA]</scope>
    <source>
        <strain evidence="11 12">TBZ30</strain>
    </source>
</reference>
<dbReference type="InterPro" id="IPR012938">
    <property type="entry name" value="Glc/Sorbosone_DH"/>
</dbReference>
<dbReference type="InterPro" id="IPR035986">
    <property type="entry name" value="PKD_dom_sf"/>
</dbReference>
<feature type="binding site" description="covalent" evidence="6">
    <location>
        <position position="661"/>
    </location>
    <ligand>
        <name>heme c</name>
        <dbReference type="ChEBI" id="CHEBI:61717"/>
    </ligand>
</feature>
<dbReference type="InterPro" id="IPR036909">
    <property type="entry name" value="Cyt_c-like_dom_sf"/>
</dbReference>
<name>A0A1S9P821_9SPHI</name>
<keyword evidence="5 6" id="KW-0408">Iron</keyword>
<dbReference type="InterPro" id="IPR002324">
    <property type="entry name" value="Cyt_c_ID"/>
</dbReference>
<dbReference type="PANTHER" id="PTHR19328">
    <property type="entry name" value="HEDGEHOG-INTERACTING PROTEIN"/>
    <property type="match status" value="1"/>
</dbReference>
<gene>
    <name evidence="11" type="ORF">BC343_16420</name>
</gene>
<evidence type="ECO:0008006" key="13">
    <source>
        <dbReference type="Google" id="ProtNLM"/>
    </source>
</evidence>
<dbReference type="InterPro" id="IPR022409">
    <property type="entry name" value="PKD/Chitinase_dom"/>
</dbReference>
<evidence type="ECO:0000313" key="11">
    <source>
        <dbReference type="EMBL" id="OOQ57110.1"/>
    </source>
</evidence>
<dbReference type="EMBL" id="MBTF01000037">
    <property type="protein sequence ID" value="OOQ57110.1"/>
    <property type="molecule type" value="Genomic_DNA"/>
</dbReference>
<accession>A0A1S9P821</accession>
<dbReference type="PROSITE" id="PS51007">
    <property type="entry name" value="CYTC"/>
    <property type="match status" value="1"/>
</dbReference>
<keyword evidence="3 6" id="KW-0479">Metal-binding</keyword>
<dbReference type="SMART" id="SM00089">
    <property type="entry name" value="PKD"/>
    <property type="match status" value="1"/>
</dbReference>
<evidence type="ECO:0000256" key="1">
    <source>
        <dbReference type="ARBA" id="ARBA00022448"/>
    </source>
</evidence>
<evidence type="ECO:0000256" key="5">
    <source>
        <dbReference type="ARBA" id="ARBA00023004"/>
    </source>
</evidence>
<evidence type="ECO:0000259" key="9">
    <source>
        <dbReference type="PROSITE" id="PS50093"/>
    </source>
</evidence>
<dbReference type="InterPro" id="IPR011041">
    <property type="entry name" value="Quinoprot_gluc/sorb_DH_b-prop"/>
</dbReference>
<dbReference type="AlphaFoldDB" id="A0A1S9P821"/>
<dbReference type="GO" id="GO:0009055">
    <property type="term" value="F:electron transfer activity"/>
    <property type="evidence" value="ECO:0007669"/>
    <property type="project" value="InterPro"/>
</dbReference>
<organism evidence="11 12">
    <name type="scientific">Mucilaginibacter pedocola</name>
    <dbReference type="NCBI Taxonomy" id="1792845"/>
    <lineage>
        <taxon>Bacteria</taxon>
        <taxon>Pseudomonadati</taxon>
        <taxon>Bacteroidota</taxon>
        <taxon>Sphingobacteriia</taxon>
        <taxon>Sphingobacteriales</taxon>
        <taxon>Sphingobacteriaceae</taxon>
        <taxon>Mucilaginibacter</taxon>
    </lineage>
</organism>
<dbReference type="PRINTS" id="PR00606">
    <property type="entry name" value="CYTCHROMECID"/>
</dbReference>
<keyword evidence="4" id="KW-0249">Electron transport</keyword>
<dbReference type="InterPro" id="IPR009056">
    <property type="entry name" value="Cyt_c-like_dom"/>
</dbReference>
<dbReference type="Gene3D" id="1.10.760.10">
    <property type="entry name" value="Cytochrome c-like domain"/>
    <property type="match status" value="1"/>
</dbReference>
<evidence type="ECO:0000256" key="7">
    <source>
        <dbReference type="SAM" id="MobiDB-lite"/>
    </source>
</evidence>
<evidence type="ECO:0000256" key="8">
    <source>
        <dbReference type="SAM" id="SignalP"/>
    </source>
</evidence>
<proteinExistence type="predicted"/>
<dbReference type="Gene3D" id="2.60.120.260">
    <property type="entry name" value="Galactose-binding domain-like"/>
    <property type="match status" value="1"/>
</dbReference>
<feature type="region of interest" description="Disordered" evidence="7">
    <location>
        <begin position="190"/>
        <end position="217"/>
    </location>
</feature>
<sequence length="903" mass="98414">MFNPKKLLKALPAFLLITASGTASYAQSAKKPEDNRFTKVVLAQGVQEPMQFQIMKDGRVIYAERKGKIKLYTPATNKITVIGDFAVSTKYVNKKGEVSEGEDGMQGIILDPDYDTNHWIYIYYAPVGDVAKNTLERYTWLGKEILLNTKKTILDVPTQREECCHVGGGMLFDKDKNLYLSTGDNTFSRASDGFTPLDERPGMSPEDSQKSSGNTNDLRGKILRIHPQADGSYTIPAGNLFAPGTPKTKPEIYTMGNRNPWRLTIDSKTGWLYWGEVGPDGSQDNMEKRGPQSYDEFNQAKKPGNYGWPYFVGDNKAYRKYDFATKQSGDFFNAAHPENHSPNNTGNIELPPATPAFIWYAKGVSKEFPLMETGGNSAVGGPIFRKEDFKNAKRPFPDYYEGKWLITDWVRGWINVVDIDDDGNYKSMERFLPELHLRGPIDMKFGPEGDLYVLEYGNGYFNNNPEAELIRIEYNGGNRKPQVQASASKTAGATPLKVDLSSAGTKDFDDDDILSYQWTITKGGKPFKTTKEENPSLTFTSPGVYKATLTVTDLKGAKNSTSVTVKAGNEPPVVAVTLTKGNSSFFFPGNTVAYKVSVTDKEDGSLANKRISPSLVSVSANYLSEGYNMTAIAQKQQGVDATAKYAAGIALIAKSDCRACHAVNKKVLGPSFIEVAKKYKNDASAVANLGKKIKNGGSGTWGHAEMPAHPALTNNELGSIVRYILSTATPQKVQKTMPVSGSYVTTVPKGDNDNGSFIFRAAYTDKGTPSAAAISGENILVLRGPVLDVSQASAASDMNFNRDSTIAVVKKAGAYFKFAQTDLTDIKNIELKLSKRSSGTDAPGTIELHSGAPDGKLLGSFSGSFIGLDNVKVPVTTPQGKDDLYLVFTGTPARVAGIKFSNQ</sequence>
<dbReference type="SUPFAM" id="SSF50952">
    <property type="entry name" value="Soluble quinoprotein glucose dehydrogenase"/>
    <property type="match status" value="1"/>
</dbReference>
<dbReference type="GO" id="GO:0020037">
    <property type="term" value="F:heme binding"/>
    <property type="evidence" value="ECO:0007669"/>
    <property type="project" value="InterPro"/>
</dbReference>
<keyword evidence="8" id="KW-0732">Signal</keyword>
<evidence type="ECO:0000256" key="3">
    <source>
        <dbReference type="ARBA" id="ARBA00022723"/>
    </source>
</evidence>
<dbReference type="Proteomes" id="UP000189739">
    <property type="component" value="Unassembled WGS sequence"/>
</dbReference>
<feature type="binding site" description="covalent" evidence="6">
    <location>
        <position position="706"/>
    </location>
    <ligand>
        <name>heme c</name>
        <dbReference type="ChEBI" id="CHEBI:61717"/>
    </ligand>
</feature>
<dbReference type="SUPFAM" id="SSF49299">
    <property type="entry name" value="PKD domain"/>
    <property type="match status" value="1"/>
</dbReference>
<feature type="domain" description="Cytochrome c" evidence="10">
    <location>
        <begin position="643"/>
        <end position="728"/>
    </location>
</feature>
<dbReference type="InterPro" id="IPR005084">
    <property type="entry name" value="CBM6"/>
</dbReference>
<dbReference type="CDD" id="cd04084">
    <property type="entry name" value="CBM6_xylanase-like"/>
    <property type="match status" value="1"/>
</dbReference>
<feature type="chain" id="PRO_5012255930" description="PKD domain-containing protein" evidence="8">
    <location>
        <begin position="26"/>
        <end position="903"/>
    </location>
</feature>
<dbReference type="Pfam" id="PF00034">
    <property type="entry name" value="Cytochrom_C"/>
    <property type="match status" value="1"/>
</dbReference>
<dbReference type="RefSeq" id="WP_078350982.1">
    <property type="nucleotide sequence ID" value="NZ_MBTF01000037.1"/>
</dbReference>
<keyword evidence="12" id="KW-1185">Reference proteome</keyword>
<dbReference type="CDD" id="cd00146">
    <property type="entry name" value="PKD"/>
    <property type="match status" value="1"/>
</dbReference>
<dbReference type="PANTHER" id="PTHR19328:SF75">
    <property type="entry name" value="ALDOSE SUGAR DEHYDROGENASE YLII"/>
    <property type="match status" value="1"/>
</dbReference>
<keyword evidence="2 6" id="KW-0349">Heme</keyword>
<feature type="domain" description="PKD" evidence="9">
    <location>
        <begin position="481"/>
        <end position="565"/>
    </location>
</feature>
<keyword evidence="1" id="KW-0813">Transport</keyword>
<dbReference type="Pfam" id="PF18911">
    <property type="entry name" value="PKD_4"/>
    <property type="match status" value="1"/>
</dbReference>
<dbReference type="OrthoDB" id="9816308at2"/>
<dbReference type="Pfam" id="PF07995">
    <property type="entry name" value="GSDH"/>
    <property type="match status" value="1"/>
</dbReference>
<feature type="signal peptide" evidence="8">
    <location>
        <begin position="1"/>
        <end position="25"/>
    </location>
</feature>
<evidence type="ECO:0000256" key="6">
    <source>
        <dbReference type="PIRSR" id="PIRSR602324-1"/>
    </source>
</evidence>
<dbReference type="PROSITE" id="PS50093">
    <property type="entry name" value="PKD"/>
    <property type="match status" value="1"/>
</dbReference>
<dbReference type="SUPFAM" id="SSF46626">
    <property type="entry name" value="Cytochrome c"/>
    <property type="match status" value="1"/>
</dbReference>
<dbReference type="Pfam" id="PF03422">
    <property type="entry name" value="CBM_6"/>
    <property type="match status" value="1"/>
</dbReference>
<protein>
    <recommendedName>
        <fullName evidence="13">PKD domain-containing protein</fullName>
    </recommendedName>
</protein>
<dbReference type="Gene3D" id="2.60.40.10">
    <property type="entry name" value="Immunoglobulins"/>
    <property type="match status" value="1"/>
</dbReference>
<dbReference type="STRING" id="1792845.BC343_16420"/>
<dbReference type="Gene3D" id="2.120.10.30">
    <property type="entry name" value="TolB, C-terminal domain"/>
    <property type="match status" value="1"/>
</dbReference>
<evidence type="ECO:0000259" key="10">
    <source>
        <dbReference type="PROSITE" id="PS51007"/>
    </source>
</evidence>
<dbReference type="InterPro" id="IPR000601">
    <property type="entry name" value="PKD_dom"/>
</dbReference>
<comment type="caution">
    <text evidence="11">The sequence shown here is derived from an EMBL/GenBank/DDBJ whole genome shotgun (WGS) entry which is preliminary data.</text>
</comment>
<evidence type="ECO:0000313" key="12">
    <source>
        <dbReference type="Proteomes" id="UP000189739"/>
    </source>
</evidence>
<dbReference type="InterPro" id="IPR011042">
    <property type="entry name" value="6-blade_b-propeller_TolB-like"/>
</dbReference>
<dbReference type="InterPro" id="IPR013783">
    <property type="entry name" value="Ig-like_fold"/>
</dbReference>